<name>A0ABV9YS69_9PSEU</name>
<feature type="domain" description="DUF559" evidence="1">
    <location>
        <begin position="211"/>
        <end position="279"/>
    </location>
</feature>
<protein>
    <submittedName>
        <fullName evidence="2">DUF559 domain-containing protein</fullName>
    </submittedName>
</protein>
<dbReference type="InterPro" id="IPR011335">
    <property type="entry name" value="Restrct_endonuc-II-like"/>
</dbReference>
<comment type="caution">
    <text evidence="2">The sequence shown here is derived from an EMBL/GenBank/DDBJ whole genome shotgun (WGS) entry which is preliminary data.</text>
</comment>
<reference evidence="3" key="1">
    <citation type="journal article" date="2019" name="Int. J. Syst. Evol. Microbiol.">
        <title>The Global Catalogue of Microorganisms (GCM) 10K type strain sequencing project: providing services to taxonomists for standard genome sequencing and annotation.</title>
        <authorList>
            <consortium name="The Broad Institute Genomics Platform"/>
            <consortium name="The Broad Institute Genome Sequencing Center for Infectious Disease"/>
            <person name="Wu L."/>
            <person name="Ma J."/>
        </authorList>
    </citation>
    <scope>NUCLEOTIDE SEQUENCE [LARGE SCALE GENOMIC DNA]</scope>
    <source>
        <strain evidence="3">CGMCC 4.7093</strain>
    </source>
</reference>
<dbReference type="SUPFAM" id="SSF52980">
    <property type="entry name" value="Restriction endonuclease-like"/>
    <property type="match status" value="1"/>
</dbReference>
<evidence type="ECO:0000313" key="3">
    <source>
        <dbReference type="Proteomes" id="UP001595947"/>
    </source>
</evidence>
<keyword evidence="3" id="KW-1185">Reference proteome</keyword>
<organism evidence="2 3">
    <name type="scientific">Actinomycetospora atypica</name>
    <dbReference type="NCBI Taxonomy" id="1290095"/>
    <lineage>
        <taxon>Bacteria</taxon>
        <taxon>Bacillati</taxon>
        <taxon>Actinomycetota</taxon>
        <taxon>Actinomycetes</taxon>
        <taxon>Pseudonocardiales</taxon>
        <taxon>Pseudonocardiaceae</taxon>
        <taxon>Actinomycetospora</taxon>
    </lineage>
</organism>
<dbReference type="RefSeq" id="WP_378037562.1">
    <property type="nucleotide sequence ID" value="NZ_JBHSIV010000021.1"/>
</dbReference>
<proteinExistence type="predicted"/>
<dbReference type="Pfam" id="PF04480">
    <property type="entry name" value="DUF559"/>
    <property type="match status" value="1"/>
</dbReference>
<evidence type="ECO:0000313" key="2">
    <source>
        <dbReference type="EMBL" id="MFC5064214.1"/>
    </source>
</evidence>
<evidence type="ECO:0000259" key="1">
    <source>
        <dbReference type="Pfam" id="PF04480"/>
    </source>
</evidence>
<gene>
    <name evidence="2" type="ORF">ACFPBZ_18470</name>
</gene>
<accession>A0ABV9YS69</accession>
<sequence>MFTVAQARTAGFSRALIAAKVRRGEWIRVHARVLRSAEHPETPRSRIRAAVLSVGPDATLVGRSAAYWWRMIDVAPAEVEIAVPPESQPRPRRGVRILRRPVLPSERVTVDGVAVTKKATTVLAAAAMLGLVAGARLMDQVLQRGVVGLEALRSVHLRTSGRRGAGPCAELLRLAGGGARSEAERVAHRALGAAGIVGWVADHEVRLPGYGNAVLDLAFLGPRVLVEIDGWAYHRDLREFLRDAARQNALVLGGWVVIRTNWFELTEQPATFVGNVAAALSARSVGT</sequence>
<dbReference type="InterPro" id="IPR007569">
    <property type="entry name" value="DUF559"/>
</dbReference>
<dbReference type="Proteomes" id="UP001595947">
    <property type="component" value="Unassembled WGS sequence"/>
</dbReference>
<dbReference type="EMBL" id="JBHSIV010000021">
    <property type="protein sequence ID" value="MFC5064214.1"/>
    <property type="molecule type" value="Genomic_DNA"/>
</dbReference>